<evidence type="ECO:0000313" key="2">
    <source>
        <dbReference type="EMBL" id="MEB4592821.1"/>
    </source>
</evidence>
<keyword evidence="3" id="KW-1185">Reference proteome</keyword>
<feature type="compositionally biased region" description="Basic and acidic residues" evidence="1">
    <location>
        <begin position="32"/>
        <end position="45"/>
    </location>
</feature>
<dbReference type="RefSeq" id="WP_324697324.1">
    <property type="nucleotide sequence ID" value="NZ_JAYMYJ010000143.1"/>
</dbReference>
<reference evidence="3" key="1">
    <citation type="submission" date="2023-07" db="EMBL/GenBank/DDBJ databases">
        <title>The carbon used by Thiothrix.</title>
        <authorList>
            <person name="Chen L."/>
        </authorList>
    </citation>
    <scope>NUCLEOTIDE SEQUENCE [LARGE SCALE GENOMIC DNA]</scope>
</reference>
<protein>
    <submittedName>
        <fullName evidence="2">Methyl-accepting chemotaxis protein</fullName>
    </submittedName>
</protein>
<name>A0ABU6D1V3_9GAMM</name>
<gene>
    <name evidence="2" type="ORF">VSS37_17715</name>
</gene>
<evidence type="ECO:0000313" key="3">
    <source>
        <dbReference type="Proteomes" id="UP001308005"/>
    </source>
</evidence>
<comment type="caution">
    <text evidence="2">The sequence shown here is derived from an EMBL/GenBank/DDBJ whole genome shotgun (WGS) entry which is preliminary data.</text>
</comment>
<sequence>MTAISGYTVYQAGIMPLEAAAIAAATEADKPRLTEHQRNVEKYNDNNRNLGAQISDLRAQNKTASADKDNITGKGADWKRNQIQNSIDARNQQIQTLLDKQANLTAPGEFTSTQPKAIPAEQSLPILARAFAFELIMIMFMLFARFAKDAHEQQQTEIVADIIRLTEQADASMALLSSSIEGLQKTVDAITTASLGQLAEATQTATHAANNCNDASRTITASLGQLAEATQTATHAANNCNDASRYAADINVALTSSANTIDGGIIAATKTTKLLSESTQTAADAQGLLVKTIEDSATQTTKLSAEIDRATTLATHLQLAFAPFAPDEGTNAGTNTGTNGANQTHKEADPYQVLLYRLKHQLINPRPTGKLPVDHLKEFSGLGRKLIEKAQAEATEHGWLERNPDGSYSYPKPTNINVVSLPMRATS</sequence>
<feature type="region of interest" description="Disordered" evidence="1">
    <location>
        <begin position="32"/>
        <end position="52"/>
    </location>
</feature>
<organism evidence="2 3">
    <name type="scientific">Candidatus Thiothrix phosphatis</name>
    <dbReference type="NCBI Taxonomy" id="3112415"/>
    <lineage>
        <taxon>Bacteria</taxon>
        <taxon>Pseudomonadati</taxon>
        <taxon>Pseudomonadota</taxon>
        <taxon>Gammaproteobacteria</taxon>
        <taxon>Thiotrichales</taxon>
        <taxon>Thiotrichaceae</taxon>
        <taxon>Thiothrix</taxon>
    </lineage>
</organism>
<reference evidence="2 3" key="2">
    <citation type="submission" date="2024-01" db="EMBL/GenBank/DDBJ databases">
        <authorList>
            <person name="Xie X."/>
        </authorList>
    </citation>
    <scope>NUCLEOTIDE SEQUENCE [LARGE SCALE GENOMIC DNA]</scope>
    <source>
        <strain evidence="2">SCUT-1</strain>
    </source>
</reference>
<accession>A0ABU6D1V3</accession>
<dbReference type="Proteomes" id="UP001308005">
    <property type="component" value="Unassembled WGS sequence"/>
</dbReference>
<dbReference type="EMBL" id="JAYMYJ010000143">
    <property type="protein sequence ID" value="MEB4592821.1"/>
    <property type="molecule type" value="Genomic_DNA"/>
</dbReference>
<proteinExistence type="predicted"/>
<evidence type="ECO:0000256" key="1">
    <source>
        <dbReference type="SAM" id="MobiDB-lite"/>
    </source>
</evidence>